<dbReference type="Pfam" id="PF01903">
    <property type="entry name" value="CbiX"/>
    <property type="match status" value="2"/>
</dbReference>
<gene>
    <name evidence="3" type="ORF">F4560_001180</name>
</gene>
<dbReference type="Gene3D" id="3.40.50.1400">
    <property type="match status" value="2"/>
</dbReference>
<dbReference type="AlphaFoldDB" id="A0A7W9HFP8"/>
<name>A0A7W9HFP8_9PSEU</name>
<dbReference type="Proteomes" id="UP000552097">
    <property type="component" value="Unassembled WGS sequence"/>
</dbReference>
<sequence length="230" mass="23764">MLIAVAHGSRDPRSAAAVRQLVAALPGARHAFLDLSEPLLADVLADVSPHDEAVVVPLLLGSAYHALVDIPEMVDAATTRAPWLSVRVTDVIGTDPRVADAALARLAEVGVRPGDDRLGVVLAGAGSSHAAANAAVADLADRWAREHGWAGVRPAFATCAPDVTDAIAELKDLGARRIAVASWFLAPGRLPDRIVNAARRVHPDVVVAAPLGAHPSVVAAVHGLHLSAHV</sequence>
<dbReference type="EMBL" id="JACHMO010000001">
    <property type="protein sequence ID" value="MBB5801412.1"/>
    <property type="molecule type" value="Genomic_DNA"/>
</dbReference>
<organism evidence="3 4">
    <name type="scientific">Saccharothrix ecbatanensis</name>
    <dbReference type="NCBI Taxonomy" id="1105145"/>
    <lineage>
        <taxon>Bacteria</taxon>
        <taxon>Bacillati</taxon>
        <taxon>Actinomycetota</taxon>
        <taxon>Actinomycetes</taxon>
        <taxon>Pseudonocardiales</taxon>
        <taxon>Pseudonocardiaceae</taxon>
        <taxon>Saccharothrix</taxon>
    </lineage>
</organism>
<dbReference type="GO" id="GO:0046872">
    <property type="term" value="F:metal ion binding"/>
    <property type="evidence" value="ECO:0007669"/>
    <property type="project" value="UniProtKB-KW"/>
</dbReference>
<dbReference type="CDD" id="cd03416">
    <property type="entry name" value="CbiX_SirB_N"/>
    <property type="match status" value="1"/>
</dbReference>
<dbReference type="SUPFAM" id="SSF53800">
    <property type="entry name" value="Chelatase"/>
    <property type="match status" value="1"/>
</dbReference>
<evidence type="ECO:0000256" key="1">
    <source>
        <dbReference type="ARBA" id="ARBA00022723"/>
    </source>
</evidence>
<dbReference type="InterPro" id="IPR002762">
    <property type="entry name" value="CbiX-like"/>
</dbReference>
<keyword evidence="1" id="KW-0479">Metal-binding</keyword>
<dbReference type="RefSeq" id="WP_312868544.1">
    <property type="nucleotide sequence ID" value="NZ_JACHMO010000001.1"/>
</dbReference>
<dbReference type="InterPro" id="IPR050963">
    <property type="entry name" value="Sirohydro_Cobaltochel/CbiX"/>
</dbReference>
<dbReference type="GO" id="GO:0016829">
    <property type="term" value="F:lyase activity"/>
    <property type="evidence" value="ECO:0007669"/>
    <property type="project" value="UniProtKB-KW"/>
</dbReference>
<comment type="caution">
    <text evidence="3">The sequence shown here is derived from an EMBL/GenBank/DDBJ whole genome shotgun (WGS) entry which is preliminary data.</text>
</comment>
<keyword evidence="4" id="KW-1185">Reference proteome</keyword>
<evidence type="ECO:0000256" key="2">
    <source>
        <dbReference type="ARBA" id="ARBA00023239"/>
    </source>
</evidence>
<dbReference type="PANTHER" id="PTHR33542:SF5">
    <property type="entry name" value="FERROCHELATASE CHE1"/>
    <property type="match status" value="1"/>
</dbReference>
<dbReference type="PANTHER" id="PTHR33542">
    <property type="entry name" value="SIROHYDROCHLORIN FERROCHELATASE, CHLOROPLASTIC"/>
    <property type="match status" value="1"/>
</dbReference>
<evidence type="ECO:0000313" key="4">
    <source>
        <dbReference type="Proteomes" id="UP000552097"/>
    </source>
</evidence>
<evidence type="ECO:0000313" key="3">
    <source>
        <dbReference type="EMBL" id="MBB5801412.1"/>
    </source>
</evidence>
<protein>
    <submittedName>
        <fullName evidence="3">Sirohydrochlorin ferrochelatase</fullName>
    </submittedName>
</protein>
<reference evidence="3 4" key="1">
    <citation type="submission" date="2020-08" db="EMBL/GenBank/DDBJ databases">
        <title>Sequencing the genomes of 1000 actinobacteria strains.</title>
        <authorList>
            <person name="Klenk H.-P."/>
        </authorList>
    </citation>
    <scope>NUCLEOTIDE SEQUENCE [LARGE SCALE GENOMIC DNA]</scope>
    <source>
        <strain evidence="3 4">DSM 45486</strain>
    </source>
</reference>
<keyword evidence="2" id="KW-0456">Lyase</keyword>
<accession>A0A7W9HFP8</accession>
<proteinExistence type="predicted"/>